<dbReference type="Pfam" id="PF01476">
    <property type="entry name" value="LysM"/>
    <property type="match status" value="2"/>
</dbReference>
<dbReference type="Pfam" id="PF00877">
    <property type="entry name" value="NLPC_P60"/>
    <property type="match status" value="1"/>
</dbReference>
<dbReference type="InterPro" id="IPR018392">
    <property type="entry name" value="LysM"/>
</dbReference>
<dbReference type="Gene3D" id="3.90.1720.10">
    <property type="entry name" value="endopeptidase domain like (from Nostoc punctiforme)"/>
    <property type="match status" value="1"/>
</dbReference>
<dbReference type="OrthoDB" id="9813368at2"/>
<dbReference type="GO" id="GO:0006508">
    <property type="term" value="P:proteolysis"/>
    <property type="evidence" value="ECO:0007669"/>
    <property type="project" value="UniProtKB-KW"/>
</dbReference>
<dbReference type="GO" id="GO:0008234">
    <property type="term" value="F:cysteine-type peptidase activity"/>
    <property type="evidence" value="ECO:0007669"/>
    <property type="project" value="UniProtKB-KW"/>
</dbReference>
<reference evidence="9 10" key="1">
    <citation type="journal article" date="2015" name="Int. J. Syst. Evol. Microbiol.">
        <title>Sporolactobacillus shoreae sp. nov. and Sporolactobacillus spathodeae sp. nov., two spore-forming lactic acid bacteria isolated from tree barks in Thailand.</title>
        <authorList>
            <person name="Thamacharoensuk T."/>
            <person name="Kitahara M."/>
            <person name="Ohkuma M."/>
            <person name="Thongchul N."/>
            <person name="Tanasupawat S."/>
        </authorList>
    </citation>
    <scope>NUCLEOTIDE SEQUENCE [LARGE SCALE GENOMIC DNA]</scope>
    <source>
        <strain evidence="9 10">BK92</strain>
    </source>
</reference>
<evidence type="ECO:0000256" key="1">
    <source>
        <dbReference type="ARBA" id="ARBA00007074"/>
    </source>
</evidence>
<evidence type="ECO:0000313" key="10">
    <source>
        <dbReference type="Proteomes" id="UP000298347"/>
    </source>
</evidence>
<dbReference type="RefSeq" id="WP_135349512.1">
    <property type="nucleotide sequence ID" value="NZ_SRJD01000020.1"/>
</dbReference>
<dbReference type="InterPro" id="IPR000064">
    <property type="entry name" value="NLP_P60_dom"/>
</dbReference>
<sequence>MKKSVLSLALAGGLIIGGTGGLHQAKADSPVNPADLAKQGIGEAYSWGNNDCSGFTMKVFAKLGVTLPHNAAAQAGYGNYVSKQDLQPGDLVFFHTYGTGITHVGIYVGNNQMISSETAQTGVRQTQIFGGGASSYWAPRYVTARRIIGTAPQVQAAKLLSAKTTTQTVEKSSTRFESKTIQPKATTVVNQETQKAVGSTAPAEPNTSAVQTKPIKTGHAVYVVQAGDTLWAISRDNGITVSQIQKFNQLSNSTIFPGQNLKLQAPLKNYSIKKGDTLWAIAHENSTTVSQLMKTNHLSSELIFPGDKLTIPQN</sequence>
<dbReference type="InterPro" id="IPR036779">
    <property type="entry name" value="LysM_dom_sf"/>
</dbReference>
<dbReference type="AlphaFoldDB" id="A0A4Z0GL31"/>
<gene>
    <name evidence="9" type="ORF">E4665_14520</name>
</gene>
<keyword evidence="5" id="KW-0378">Hydrolase</keyword>
<dbReference type="PANTHER" id="PTHR47053">
    <property type="entry name" value="MUREIN DD-ENDOPEPTIDASE MEPH-RELATED"/>
    <property type="match status" value="1"/>
</dbReference>
<feature type="domain" description="LysM" evidence="7">
    <location>
        <begin position="268"/>
        <end position="311"/>
    </location>
</feature>
<dbReference type="PROSITE" id="PS51782">
    <property type="entry name" value="LYSM"/>
    <property type="match status" value="2"/>
</dbReference>
<feature type="domain" description="NlpC/P60" evidence="8">
    <location>
        <begin position="17"/>
        <end position="148"/>
    </location>
</feature>
<comment type="caution">
    <text evidence="9">The sequence shown here is derived from an EMBL/GenBank/DDBJ whole genome shotgun (WGS) entry which is preliminary data.</text>
</comment>
<dbReference type="CDD" id="cd00118">
    <property type="entry name" value="LysM"/>
    <property type="match status" value="2"/>
</dbReference>
<keyword evidence="10" id="KW-1185">Reference proteome</keyword>
<dbReference type="InterPro" id="IPR051202">
    <property type="entry name" value="Peptidase_C40"/>
</dbReference>
<comment type="similarity">
    <text evidence="1">Belongs to the peptidase C40 family.</text>
</comment>
<proteinExistence type="inferred from homology"/>
<dbReference type="InterPro" id="IPR038765">
    <property type="entry name" value="Papain-like_cys_pep_sf"/>
</dbReference>
<dbReference type="SMART" id="SM00257">
    <property type="entry name" value="LysM"/>
    <property type="match status" value="2"/>
</dbReference>
<dbReference type="SUPFAM" id="SSF54106">
    <property type="entry name" value="LysM domain"/>
    <property type="match status" value="2"/>
</dbReference>
<dbReference type="SUPFAM" id="SSF54001">
    <property type="entry name" value="Cysteine proteinases"/>
    <property type="match status" value="1"/>
</dbReference>
<evidence type="ECO:0000256" key="4">
    <source>
        <dbReference type="ARBA" id="ARBA00022737"/>
    </source>
</evidence>
<evidence type="ECO:0000259" key="7">
    <source>
        <dbReference type="PROSITE" id="PS51782"/>
    </source>
</evidence>
<dbReference type="Proteomes" id="UP000298347">
    <property type="component" value="Unassembled WGS sequence"/>
</dbReference>
<dbReference type="EMBL" id="SRJD01000020">
    <property type="protein sequence ID" value="TGA96744.1"/>
    <property type="molecule type" value="Genomic_DNA"/>
</dbReference>
<evidence type="ECO:0000256" key="6">
    <source>
        <dbReference type="ARBA" id="ARBA00022807"/>
    </source>
</evidence>
<keyword evidence="3" id="KW-0732">Signal</keyword>
<organism evidence="9 10">
    <name type="scientific">Sporolactobacillus shoreae</name>
    <dbReference type="NCBI Taxonomy" id="1465501"/>
    <lineage>
        <taxon>Bacteria</taxon>
        <taxon>Bacillati</taxon>
        <taxon>Bacillota</taxon>
        <taxon>Bacilli</taxon>
        <taxon>Bacillales</taxon>
        <taxon>Sporolactobacillaceae</taxon>
        <taxon>Sporolactobacillus</taxon>
    </lineage>
</organism>
<protein>
    <submittedName>
        <fullName evidence="9">LysM peptidoglycan-binding domain-containing protein</fullName>
    </submittedName>
</protein>
<evidence type="ECO:0000256" key="2">
    <source>
        <dbReference type="ARBA" id="ARBA00022670"/>
    </source>
</evidence>
<keyword evidence="6" id="KW-0788">Thiol protease</keyword>
<dbReference type="PROSITE" id="PS51935">
    <property type="entry name" value="NLPC_P60"/>
    <property type="match status" value="1"/>
</dbReference>
<dbReference type="PANTHER" id="PTHR47053:SF1">
    <property type="entry name" value="MUREIN DD-ENDOPEPTIDASE MEPH-RELATED"/>
    <property type="match status" value="1"/>
</dbReference>
<dbReference type="Gene3D" id="3.10.350.10">
    <property type="entry name" value="LysM domain"/>
    <property type="match status" value="2"/>
</dbReference>
<accession>A0A4Z0GL31</accession>
<keyword evidence="2" id="KW-0645">Protease</keyword>
<name>A0A4Z0GL31_9BACL</name>
<keyword evidence="4" id="KW-0677">Repeat</keyword>
<evidence type="ECO:0000259" key="8">
    <source>
        <dbReference type="PROSITE" id="PS51935"/>
    </source>
</evidence>
<evidence type="ECO:0000313" key="9">
    <source>
        <dbReference type="EMBL" id="TGA96744.1"/>
    </source>
</evidence>
<feature type="domain" description="LysM" evidence="7">
    <location>
        <begin position="220"/>
        <end position="263"/>
    </location>
</feature>
<evidence type="ECO:0000256" key="3">
    <source>
        <dbReference type="ARBA" id="ARBA00022729"/>
    </source>
</evidence>
<evidence type="ECO:0000256" key="5">
    <source>
        <dbReference type="ARBA" id="ARBA00022801"/>
    </source>
</evidence>